<evidence type="ECO:0000259" key="1">
    <source>
        <dbReference type="SMART" id="SM00901"/>
    </source>
</evidence>
<proteinExistence type="predicted"/>
<organism evidence="2 3">
    <name type="scientific">Kaistia terrae</name>
    <dbReference type="NCBI Taxonomy" id="537017"/>
    <lineage>
        <taxon>Bacteria</taxon>
        <taxon>Pseudomonadati</taxon>
        <taxon>Pseudomonadota</taxon>
        <taxon>Alphaproteobacteria</taxon>
        <taxon>Hyphomicrobiales</taxon>
        <taxon>Kaistiaceae</taxon>
        <taxon>Kaistia</taxon>
    </lineage>
</organism>
<dbReference type="SMART" id="SM00901">
    <property type="entry name" value="FRG"/>
    <property type="match status" value="1"/>
</dbReference>
<sequence>MDTIDCQDIEALERALEALAPGSLFRGQDREYLRQDGGPDLRTSFTRYGCQPARMLKWWHYSRLILATYVKAFDGLSDMAIDQAIFQHYGWRSFFLDATSDPVVACWFAANRYKTESCGEMIEDCWEEPVFVRRERAWYEPAQGEGCLYAISRKALRAHNLQPVDLLEITMREGQHRCAAQSAFMVGPLQKNLPDDCVTTRIRAPNAVFAACASRSAELTTERLFPGPGTDPVLAALLSIPWVKIELESNDVDDKFGIDFFNRGLPLPEYDVRGLRRLGSLSAFYRRFWLADGVKPGMRFGETAFFLTEETLFHGTATGYMRFPRLTNLAREHNGVAVEIDGLVRHPYSGHRSAYTKGIYVEAQPDGAILLTELQIEHPGARPSGFGIARGMYFMPDADGGWTRVDHPDQCDCGKVLHHAHHLIVAEHFEHALGQENFKSVRERVFASPNVVAQSDRRALQWMDLVEGDPGMMGEDTSVRPAAQ</sequence>
<gene>
    <name evidence="2" type="ORF">ACFPP9_16965</name>
</gene>
<dbReference type="Proteomes" id="UP001596150">
    <property type="component" value="Unassembled WGS sequence"/>
</dbReference>
<dbReference type="EMBL" id="JBHSML010000008">
    <property type="protein sequence ID" value="MFC5517479.1"/>
    <property type="molecule type" value="Genomic_DNA"/>
</dbReference>
<name>A0ABW0Q4B8_9HYPH</name>
<feature type="domain" description="FRG" evidence="1">
    <location>
        <begin position="19"/>
        <end position="122"/>
    </location>
</feature>
<comment type="caution">
    <text evidence="2">The sequence shown here is derived from an EMBL/GenBank/DDBJ whole genome shotgun (WGS) entry which is preliminary data.</text>
</comment>
<accession>A0ABW0Q4B8</accession>
<reference evidence="3" key="1">
    <citation type="journal article" date="2019" name="Int. J. Syst. Evol. Microbiol.">
        <title>The Global Catalogue of Microorganisms (GCM) 10K type strain sequencing project: providing services to taxonomists for standard genome sequencing and annotation.</title>
        <authorList>
            <consortium name="The Broad Institute Genomics Platform"/>
            <consortium name="The Broad Institute Genome Sequencing Center for Infectious Disease"/>
            <person name="Wu L."/>
            <person name="Ma J."/>
        </authorList>
    </citation>
    <scope>NUCLEOTIDE SEQUENCE [LARGE SCALE GENOMIC DNA]</scope>
    <source>
        <strain evidence="3">KACC 12633</strain>
    </source>
</reference>
<evidence type="ECO:0000313" key="3">
    <source>
        <dbReference type="Proteomes" id="UP001596150"/>
    </source>
</evidence>
<keyword evidence="3" id="KW-1185">Reference proteome</keyword>
<dbReference type="RefSeq" id="WP_266346448.1">
    <property type="nucleotide sequence ID" value="NZ_JAPKNH010000018.1"/>
</dbReference>
<evidence type="ECO:0000313" key="2">
    <source>
        <dbReference type="EMBL" id="MFC5517479.1"/>
    </source>
</evidence>
<dbReference type="InterPro" id="IPR014966">
    <property type="entry name" value="FRG-dom"/>
</dbReference>
<protein>
    <submittedName>
        <fullName evidence="2">FRG domain-containing protein</fullName>
    </submittedName>
</protein>